<organism evidence="4 5">
    <name type="scientific">Subtercola boreus</name>
    <dbReference type="NCBI Taxonomy" id="120213"/>
    <lineage>
        <taxon>Bacteria</taxon>
        <taxon>Bacillati</taxon>
        <taxon>Actinomycetota</taxon>
        <taxon>Actinomycetes</taxon>
        <taxon>Micrococcales</taxon>
        <taxon>Microbacteriaceae</taxon>
        <taxon>Subtercola</taxon>
    </lineage>
</organism>
<dbReference type="Gene3D" id="3.40.50.720">
    <property type="entry name" value="NAD(P)-binding Rossmann-like Domain"/>
    <property type="match status" value="1"/>
</dbReference>
<dbReference type="InterPro" id="IPR050259">
    <property type="entry name" value="SDR"/>
</dbReference>
<dbReference type="PANTHER" id="PTHR42879:SF2">
    <property type="entry name" value="3-OXOACYL-[ACYL-CARRIER-PROTEIN] REDUCTASE FABG"/>
    <property type="match status" value="1"/>
</dbReference>
<protein>
    <submittedName>
        <fullName evidence="4">Short-chain dehydrogenase</fullName>
    </submittedName>
</protein>
<dbReference type="InterPro" id="IPR036291">
    <property type="entry name" value="NAD(P)-bd_dom_sf"/>
</dbReference>
<gene>
    <name evidence="4" type="ORF">B7R54_07240</name>
</gene>
<keyword evidence="5" id="KW-1185">Reference proteome</keyword>
<comment type="caution">
    <text evidence="4">The sequence shown here is derived from an EMBL/GenBank/DDBJ whole genome shotgun (WGS) entry which is preliminary data.</text>
</comment>
<dbReference type="PRINTS" id="PR00080">
    <property type="entry name" value="SDRFAMILY"/>
</dbReference>
<reference evidence="4 5" key="1">
    <citation type="submission" date="2017-04" db="EMBL/GenBank/DDBJ databases">
        <title>Comparative genome analysis of Subtercola boreus.</title>
        <authorList>
            <person name="Cho Y.-J."/>
            <person name="Cho A."/>
            <person name="Kim O.-S."/>
            <person name="Lee J.-I."/>
        </authorList>
    </citation>
    <scope>NUCLEOTIDE SEQUENCE [LARGE SCALE GENOMIC DNA]</scope>
    <source>
        <strain evidence="4 5">K300</strain>
    </source>
</reference>
<proteinExistence type="inferred from homology"/>
<dbReference type="GO" id="GO:0016491">
    <property type="term" value="F:oxidoreductase activity"/>
    <property type="evidence" value="ECO:0007669"/>
    <property type="project" value="UniProtKB-KW"/>
</dbReference>
<dbReference type="PRINTS" id="PR00081">
    <property type="entry name" value="GDHRDH"/>
</dbReference>
<dbReference type="Proteomes" id="UP000256486">
    <property type="component" value="Unassembled WGS sequence"/>
</dbReference>
<dbReference type="PANTHER" id="PTHR42879">
    <property type="entry name" value="3-OXOACYL-(ACYL-CARRIER-PROTEIN) REDUCTASE"/>
    <property type="match status" value="1"/>
</dbReference>
<dbReference type="EMBL" id="NBWZ01000001">
    <property type="protein sequence ID" value="RFA09042.1"/>
    <property type="molecule type" value="Genomic_DNA"/>
</dbReference>
<keyword evidence="2" id="KW-0560">Oxidoreductase</keyword>
<dbReference type="FunFam" id="3.40.50.720:FF:000084">
    <property type="entry name" value="Short-chain dehydrogenase reductase"/>
    <property type="match status" value="1"/>
</dbReference>
<evidence type="ECO:0000313" key="4">
    <source>
        <dbReference type="EMBL" id="RFA09042.1"/>
    </source>
</evidence>
<dbReference type="SUPFAM" id="SSF51735">
    <property type="entry name" value="NAD(P)-binding Rossmann-fold domains"/>
    <property type="match status" value="1"/>
</dbReference>
<dbReference type="AlphaFoldDB" id="A0A3E0VGK2"/>
<evidence type="ECO:0000256" key="1">
    <source>
        <dbReference type="ARBA" id="ARBA00006484"/>
    </source>
</evidence>
<comment type="similarity">
    <text evidence="1">Belongs to the short-chain dehydrogenases/reductases (SDR) family.</text>
</comment>
<sequence>MHATGLELHTETTVRDLEGKTALVTGATSGIGRAIALQLAAQGATVLVHGRDAGRAVQVIEEIELSGGHARFVPADLGDPAAGIQLAKDAGEVDILINNAGFSWFGASADLDPETFDRLFASNVQAAFLLTGALAPAKVARGEGNVSNLSSMAGIIGLAGGAAYDATKAAMSSFTQAWAAEYSPRGVRVNAVAPGPVYTGAADRANTEALGKTTLLGRAAQASEIAEVVGFLVSPRSSYITGAVIAVDGGRTAV</sequence>
<dbReference type="SMART" id="SM00822">
    <property type="entry name" value="PKS_KR"/>
    <property type="match status" value="1"/>
</dbReference>
<accession>A0A3E0VGK2</accession>
<dbReference type="InterPro" id="IPR057326">
    <property type="entry name" value="KR_dom"/>
</dbReference>
<evidence type="ECO:0000256" key="2">
    <source>
        <dbReference type="ARBA" id="ARBA00023002"/>
    </source>
</evidence>
<dbReference type="OrthoDB" id="286404at2"/>
<dbReference type="InterPro" id="IPR002347">
    <property type="entry name" value="SDR_fam"/>
</dbReference>
<dbReference type="Pfam" id="PF13561">
    <property type="entry name" value="adh_short_C2"/>
    <property type="match status" value="1"/>
</dbReference>
<name>A0A3E0VGK2_9MICO</name>
<evidence type="ECO:0000259" key="3">
    <source>
        <dbReference type="SMART" id="SM00822"/>
    </source>
</evidence>
<dbReference type="CDD" id="cd05233">
    <property type="entry name" value="SDR_c"/>
    <property type="match status" value="1"/>
</dbReference>
<evidence type="ECO:0000313" key="5">
    <source>
        <dbReference type="Proteomes" id="UP000256486"/>
    </source>
</evidence>
<feature type="domain" description="Ketoreductase" evidence="3">
    <location>
        <begin position="20"/>
        <end position="195"/>
    </location>
</feature>